<reference evidence="3" key="1">
    <citation type="submission" date="2017-02" db="EMBL/GenBank/DDBJ databases">
        <authorList>
            <person name="Varghese N."/>
            <person name="Submissions S."/>
        </authorList>
    </citation>
    <scope>NUCLEOTIDE SEQUENCE [LARGE SCALE GENOMIC DNA]</scope>
    <source>
        <strain evidence="3">ATCC BAA-73</strain>
    </source>
</reference>
<keyword evidence="1" id="KW-0472">Membrane</keyword>
<feature type="transmembrane region" description="Helical" evidence="1">
    <location>
        <begin position="12"/>
        <end position="30"/>
    </location>
</feature>
<keyword evidence="3" id="KW-1185">Reference proteome</keyword>
<dbReference type="AlphaFoldDB" id="A0A1T4QU15"/>
<proteinExistence type="predicted"/>
<keyword evidence="1" id="KW-1133">Transmembrane helix</keyword>
<dbReference type="Proteomes" id="UP000190625">
    <property type="component" value="Unassembled WGS sequence"/>
</dbReference>
<organism evidence="2 3">
    <name type="scientific">Selenihalanaerobacter shriftii</name>
    <dbReference type="NCBI Taxonomy" id="142842"/>
    <lineage>
        <taxon>Bacteria</taxon>
        <taxon>Bacillati</taxon>
        <taxon>Bacillota</taxon>
        <taxon>Clostridia</taxon>
        <taxon>Halanaerobiales</taxon>
        <taxon>Halobacteroidaceae</taxon>
        <taxon>Selenihalanaerobacter</taxon>
    </lineage>
</organism>
<sequence length="39" mass="4344">MAQISQETSLGNLINLIITIFIIQFLFEALEGILNPPEV</sequence>
<accession>A0A1T4QU15</accession>
<evidence type="ECO:0000313" key="3">
    <source>
        <dbReference type="Proteomes" id="UP000190625"/>
    </source>
</evidence>
<name>A0A1T4QU15_9FIRM</name>
<evidence type="ECO:0000313" key="2">
    <source>
        <dbReference type="EMBL" id="SKA06778.1"/>
    </source>
</evidence>
<evidence type="ECO:0000256" key="1">
    <source>
        <dbReference type="SAM" id="Phobius"/>
    </source>
</evidence>
<dbReference type="EMBL" id="FUWM01000032">
    <property type="protein sequence ID" value="SKA06778.1"/>
    <property type="molecule type" value="Genomic_DNA"/>
</dbReference>
<protein>
    <submittedName>
        <fullName evidence="2">Uncharacterized protein</fullName>
    </submittedName>
</protein>
<gene>
    <name evidence="2" type="ORF">SAMN02745118_02681</name>
</gene>
<keyword evidence="1" id="KW-0812">Transmembrane</keyword>